<gene>
    <name evidence="3" type="ORF">WMG39_26700</name>
</gene>
<evidence type="ECO:0000256" key="1">
    <source>
        <dbReference type="SAM" id="Coils"/>
    </source>
</evidence>
<dbReference type="EMBL" id="JBBLXS010000605">
    <property type="protein sequence ID" value="MEK0188405.1"/>
    <property type="molecule type" value="Genomic_DNA"/>
</dbReference>
<protein>
    <submittedName>
        <fullName evidence="3">Endonuclease domain-containing protein</fullName>
    </submittedName>
</protein>
<dbReference type="Pfam" id="PF04480">
    <property type="entry name" value="DUF559"/>
    <property type="match status" value="1"/>
</dbReference>
<keyword evidence="4" id="KW-1185">Reference proteome</keyword>
<dbReference type="InterPro" id="IPR047216">
    <property type="entry name" value="Endonuclease_DUF559_bact"/>
</dbReference>
<name>A0ABU8YVR1_9CYAN</name>
<keyword evidence="3" id="KW-0540">Nuclease</keyword>
<dbReference type="Gene3D" id="3.40.960.10">
    <property type="entry name" value="VSR Endonuclease"/>
    <property type="match status" value="1"/>
</dbReference>
<dbReference type="InterPro" id="IPR011335">
    <property type="entry name" value="Restrct_endonuc-II-like"/>
</dbReference>
<dbReference type="RefSeq" id="WP_340542075.1">
    <property type="nucleotide sequence ID" value="NZ_JBBLXS010000605.1"/>
</dbReference>
<sequence length="145" mass="16847">MTKLYNKSSEKFKRQKLRREMTEAEKELWKRIRNRQLENCKFRRQYSVAAFAIDFYSPEIKLALEIDGDSHFVEGAVEYDAERQEFIESARIKFLRFTNDDIYYNLDGVLEVIVEGIKSLRTSGVLPPPSPPLLRGGARVTAPPC</sequence>
<dbReference type="PANTHER" id="PTHR38590">
    <property type="entry name" value="BLL0828 PROTEIN"/>
    <property type="match status" value="1"/>
</dbReference>
<accession>A0ABU8YVR1</accession>
<dbReference type="InterPro" id="IPR007569">
    <property type="entry name" value="DUF559"/>
</dbReference>
<comment type="caution">
    <text evidence="3">The sequence shown here is derived from an EMBL/GenBank/DDBJ whole genome shotgun (WGS) entry which is preliminary data.</text>
</comment>
<proteinExistence type="predicted"/>
<evidence type="ECO:0000259" key="2">
    <source>
        <dbReference type="Pfam" id="PF04480"/>
    </source>
</evidence>
<evidence type="ECO:0000313" key="3">
    <source>
        <dbReference type="EMBL" id="MEK0188405.1"/>
    </source>
</evidence>
<feature type="domain" description="DUF559" evidence="2">
    <location>
        <begin position="13"/>
        <end position="116"/>
    </location>
</feature>
<organism evidence="3 4">
    <name type="scientific">Microcoleus anatoxicus PTRS2</name>
    <dbReference type="NCBI Taxonomy" id="2705321"/>
    <lineage>
        <taxon>Bacteria</taxon>
        <taxon>Bacillati</taxon>
        <taxon>Cyanobacteriota</taxon>
        <taxon>Cyanophyceae</taxon>
        <taxon>Oscillatoriophycideae</taxon>
        <taxon>Oscillatoriales</taxon>
        <taxon>Microcoleaceae</taxon>
        <taxon>Microcoleus</taxon>
        <taxon>Microcoleus anatoxicus</taxon>
    </lineage>
</organism>
<evidence type="ECO:0000313" key="4">
    <source>
        <dbReference type="Proteomes" id="UP001384579"/>
    </source>
</evidence>
<dbReference type="CDD" id="cd01038">
    <property type="entry name" value="Endonuclease_DUF559"/>
    <property type="match status" value="1"/>
</dbReference>
<feature type="coiled-coil region" evidence="1">
    <location>
        <begin position="7"/>
        <end position="34"/>
    </location>
</feature>
<dbReference type="PANTHER" id="PTHR38590:SF1">
    <property type="entry name" value="BLL0828 PROTEIN"/>
    <property type="match status" value="1"/>
</dbReference>
<dbReference type="GO" id="GO:0004519">
    <property type="term" value="F:endonuclease activity"/>
    <property type="evidence" value="ECO:0007669"/>
    <property type="project" value="UniProtKB-KW"/>
</dbReference>
<keyword evidence="3" id="KW-0378">Hydrolase</keyword>
<reference evidence="3 4" key="1">
    <citation type="journal article" date="2020" name="Harmful Algae">
        <title>Molecular and morphological characterization of a novel dihydroanatoxin-a producing Microcoleus species (cyanobacteria) from the Russian River, California, USA.</title>
        <authorList>
            <person name="Conklin K.Y."/>
            <person name="Stancheva R."/>
            <person name="Otten T.G."/>
            <person name="Fadness R."/>
            <person name="Boyer G.L."/>
            <person name="Read B."/>
            <person name="Zhang X."/>
            <person name="Sheath R.G."/>
        </authorList>
    </citation>
    <scope>NUCLEOTIDE SEQUENCE [LARGE SCALE GENOMIC DNA]</scope>
    <source>
        <strain evidence="3 4">PTRS2</strain>
    </source>
</reference>
<dbReference type="SUPFAM" id="SSF52980">
    <property type="entry name" value="Restriction endonuclease-like"/>
    <property type="match status" value="1"/>
</dbReference>
<keyword evidence="3" id="KW-0255">Endonuclease</keyword>
<dbReference type="Proteomes" id="UP001384579">
    <property type="component" value="Unassembled WGS sequence"/>
</dbReference>
<keyword evidence="1" id="KW-0175">Coiled coil</keyword>